<sequence length="530" mass="55491">MASQETPLVSFEVNGETLACSSEGTLLDALKSETNFSSVKDGCSPQGQCGCCTVLVDGVARVSCVTPLRRVAGRTITTLEGVDPLLRQRLFDAFECTGASQCGFCTPGILVRLCGLARKGSPTESQVRTALGAHLCRCTGFQSIVDAALLALHDAAEIPAPRDPEKASARAALESGTRQHIGVDVMEGAAGFAIDTYPPQSLVAVATSNGEYVVGESERSARALSGKVQGRNSSVPLRASVTVPEIDGSILTLQTTFVEPGYVESDTSWCEPGGTPASAFANAGAFGAKRHSRVGQDAARLAEEYKQSVVAIWPREEVVRRGAKRPPIALSLRGDGSGSLRIGRTPDSDDLTPLCETLREKFDKITVEVVDIVGPRVGASHRGAVIAELLAAKASLHGVAGEPIEVEALNGARASVAKRDDGSLEVRVAAGDPLCDVTLESYVVGAVHQGLGMVQSEGIAVDEEGDVHDLTIRSFGILSASQMPRVHVVIEDDPREPLACGVAVLAATMAVHWVASGRGPVWPVEREVVG</sequence>
<evidence type="ECO:0000256" key="3">
    <source>
        <dbReference type="ARBA" id="ARBA00023004"/>
    </source>
</evidence>
<dbReference type="PANTHER" id="PTHR44379:SF8">
    <property type="entry name" value="XANTHINE DEHYDROGENASE IRON-SULFUR-BINDING SUBUNIT XDHC-RELATED"/>
    <property type="match status" value="1"/>
</dbReference>
<dbReference type="EMBL" id="CAFABE010000038">
    <property type="protein sequence ID" value="CAB4828543.1"/>
    <property type="molecule type" value="Genomic_DNA"/>
</dbReference>
<accession>A0A6J7DU94</accession>
<evidence type="ECO:0000256" key="4">
    <source>
        <dbReference type="ARBA" id="ARBA00023014"/>
    </source>
</evidence>
<protein>
    <submittedName>
        <fullName evidence="7">Unannotated protein</fullName>
    </submittedName>
</protein>
<keyword evidence="4" id="KW-0411">Iron-sulfur</keyword>
<dbReference type="Gene3D" id="1.10.150.120">
    <property type="entry name" value="[2Fe-2S]-binding domain"/>
    <property type="match status" value="1"/>
</dbReference>
<dbReference type="GO" id="GO:0016491">
    <property type="term" value="F:oxidoreductase activity"/>
    <property type="evidence" value="ECO:0007669"/>
    <property type="project" value="InterPro"/>
</dbReference>
<dbReference type="InterPro" id="IPR051452">
    <property type="entry name" value="Diverse_Oxidoreductases"/>
</dbReference>
<keyword evidence="3" id="KW-0408">Iron</keyword>
<dbReference type="InterPro" id="IPR001041">
    <property type="entry name" value="2Fe-2S_ferredoxin-type"/>
</dbReference>
<evidence type="ECO:0000313" key="6">
    <source>
        <dbReference type="EMBL" id="CAB4828543.1"/>
    </source>
</evidence>
<dbReference type="EMBL" id="CAFBLT010000001">
    <property type="protein sequence ID" value="CAB4874221.1"/>
    <property type="molecule type" value="Genomic_DNA"/>
</dbReference>
<dbReference type="InterPro" id="IPR012675">
    <property type="entry name" value="Beta-grasp_dom_sf"/>
</dbReference>
<dbReference type="InterPro" id="IPR036884">
    <property type="entry name" value="2Fe-2S-bd_dom_sf"/>
</dbReference>
<keyword evidence="1" id="KW-0001">2Fe-2S</keyword>
<dbReference type="InterPro" id="IPR037165">
    <property type="entry name" value="AldOxase/xan_DH_Mopterin-bd_sf"/>
</dbReference>
<dbReference type="SUPFAM" id="SSF47741">
    <property type="entry name" value="CO dehydrogenase ISP C-domain like"/>
    <property type="match status" value="1"/>
</dbReference>
<gene>
    <name evidence="6" type="ORF">UFOPK3164_00941</name>
    <name evidence="7" type="ORF">UFOPK3427_01017</name>
    <name evidence="8" type="ORF">UFOPK4112_00069</name>
</gene>
<dbReference type="Gene3D" id="3.10.20.30">
    <property type="match status" value="1"/>
</dbReference>
<dbReference type="GO" id="GO:0046872">
    <property type="term" value="F:metal ion binding"/>
    <property type="evidence" value="ECO:0007669"/>
    <property type="project" value="UniProtKB-KW"/>
</dbReference>
<evidence type="ECO:0000256" key="1">
    <source>
        <dbReference type="ARBA" id="ARBA00022714"/>
    </source>
</evidence>
<name>A0A6J7DU94_9ZZZZ</name>
<evidence type="ECO:0000259" key="5">
    <source>
        <dbReference type="PROSITE" id="PS51085"/>
    </source>
</evidence>
<dbReference type="InterPro" id="IPR002888">
    <property type="entry name" value="2Fe-2S-bd"/>
</dbReference>
<dbReference type="PROSITE" id="PS51085">
    <property type="entry name" value="2FE2S_FER_2"/>
    <property type="match status" value="1"/>
</dbReference>
<feature type="domain" description="2Fe-2S ferredoxin-type" evidence="5">
    <location>
        <begin position="7"/>
        <end position="82"/>
    </location>
</feature>
<organism evidence="7">
    <name type="scientific">freshwater metagenome</name>
    <dbReference type="NCBI Taxonomy" id="449393"/>
    <lineage>
        <taxon>unclassified sequences</taxon>
        <taxon>metagenomes</taxon>
        <taxon>ecological metagenomes</taxon>
    </lineage>
</organism>
<evidence type="ECO:0000313" key="7">
    <source>
        <dbReference type="EMBL" id="CAB4874221.1"/>
    </source>
</evidence>
<evidence type="ECO:0000313" key="8">
    <source>
        <dbReference type="EMBL" id="CAB5006778.1"/>
    </source>
</evidence>
<evidence type="ECO:0000256" key="2">
    <source>
        <dbReference type="ARBA" id="ARBA00022723"/>
    </source>
</evidence>
<reference evidence="7" key="1">
    <citation type="submission" date="2020-05" db="EMBL/GenBank/DDBJ databases">
        <authorList>
            <person name="Chiriac C."/>
            <person name="Salcher M."/>
            <person name="Ghai R."/>
            <person name="Kavagutti S V."/>
        </authorList>
    </citation>
    <scope>NUCLEOTIDE SEQUENCE</scope>
</reference>
<dbReference type="AlphaFoldDB" id="A0A6J7DU94"/>
<keyword evidence="2" id="KW-0479">Metal-binding</keyword>
<dbReference type="SUPFAM" id="SSF56003">
    <property type="entry name" value="Molybdenum cofactor-binding domain"/>
    <property type="match status" value="1"/>
</dbReference>
<dbReference type="Gene3D" id="3.30.365.10">
    <property type="entry name" value="Aldehyde oxidase/xanthine dehydrogenase, molybdopterin binding domain"/>
    <property type="match status" value="1"/>
</dbReference>
<dbReference type="EMBL" id="CAFBPM010000001">
    <property type="protein sequence ID" value="CAB5006778.1"/>
    <property type="molecule type" value="Genomic_DNA"/>
</dbReference>
<dbReference type="Pfam" id="PF01799">
    <property type="entry name" value="Fer2_2"/>
    <property type="match status" value="1"/>
</dbReference>
<dbReference type="SUPFAM" id="SSF54292">
    <property type="entry name" value="2Fe-2S ferredoxin-like"/>
    <property type="match status" value="1"/>
</dbReference>
<dbReference type="PANTHER" id="PTHR44379">
    <property type="entry name" value="OXIDOREDUCTASE WITH IRON-SULFUR SUBUNIT"/>
    <property type="match status" value="1"/>
</dbReference>
<proteinExistence type="predicted"/>
<dbReference type="GO" id="GO:0051537">
    <property type="term" value="F:2 iron, 2 sulfur cluster binding"/>
    <property type="evidence" value="ECO:0007669"/>
    <property type="project" value="UniProtKB-KW"/>
</dbReference>
<dbReference type="InterPro" id="IPR036010">
    <property type="entry name" value="2Fe-2S_ferredoxin-like_sf"/>
</dbReference>